<keyword evidence="14" id="KW-1185">Reference proteome</keyword>
<dbReference type="PANTHER" id="PTHR12203:SF122">
    <property type="entry name" value="GLYCOSYL TRANSFERASE CAP10 DOMAIN-CONTAINING PROTEIN"/>
    <property type="match status" value="1"/>
</dbReference>
<dbReference type="Pfam" id="PF00630">
    <property type="entry name" value="Filamin"/>
    <property type="match status" value="1"/>
</dbReference>
<evidence type="ECO:0000256" key="4">
    <source>
        <dbReference type="ARBA" id="ARBA00022729"/>
    </source>
</evidence>
<dbReference type="InterPro" id="IPR017868">
    <property type="entry name" value="Filamin/ABP280_repeat-like"/>
</dbReference>
<dbReference type="SMART" id="SM00557">
    <property type="entry name" value="IG_FLMN"/>
    <property type="match status" value="1"/>
</dbReference>
<evidence type="ECO:0000256" key="10">
    <source>
        <dbReference type="ARBA" id="ARBA00049246"/>
    </source>
</evidence>
<reference evidence="13" key="1">
    <citation type="submission" date="2020-08" db="EMBL/GenBank/DDBJ databases">
        <title>Genome sequencing and assembly of the red palm weevil Rhynchophorus ferrugineus.</title>
        <authorList>
            <person name="Dias G.B."/>
            <person name="Bergman C.M."/>
            <person name="Manee M."/>
        </authorList>
    </citation>
    <scope>NUCLEOTIDE SEQUENCE</scope>
    <source>
        <strain evidence="13">AA-2017</strain>
        <tissue evidence="13">Whole larva</tissue>
    </source>
</reference>
<comment type="pathway">
    <text evidence="7">Protein modification.</text>
</comment>
<dbReference type="Pfam" id="PF05686">
    <property type="entry name" value="Glyco_transf_90"/>
    <property type="match status" value="1"/>
</dbReference>
<evidence type="ECO:0000256" key="7">
    <source>
        <dbReference type="ARBA" id="ARBA00043952"/>
    </source>
</evidence>
<dbReference type="EMBL" id="JAACXV010011156">
    <property type="protein sequence ID" value="KAF7275167.1"/>
    <property type="molecule type" value="Genomic_DNA"/>
</dbReference>
<evidence type="ECO:0000259" key="12">
    <source>
        <dbReference type="SMART" id="SM00672"/>
    </source>
</evidence>
<accession>A0A834I9Y9</accession>
<evidence type="ECO:0000256" key="9">
    <source>
        <dbReference type="ARBA" id="ARBA00047553"/>
    </source>
</evidence>
<dbReference type="OrthoDB" id="541052at2759"/>
<dbReference type="PROSITE" id="PS50194">
    <property type="entry name" value="FILAMIN_REPEAT"/>
    <property type="match status" value="1"/>
</dbReference>
<protein>
    <recommendedName>
        <fullName evidence="12">Glycosyl transferase CAP10 domain-containing protein</fullName>
    </recommendedName>
</protein>
<keyword evidence="3" id="KW-0328">Glycosyltransferase</keyword>
<dbReference type="SUPFAM" id="SSF81296">
    <property type="entry name" value="E set domains"/>
    <property type="match status" value="1"/>
</dbReference>
<dbReference type="InterPro" id="IPR001298">
    <property type="entry name" value="Filamin/ABP280_rpt"/>
</dbReference>
<proteinExistence type="inferred from homology"/>
<gene>
    <name evidence="13" type="ORF">GWI33_012120</name>
</gene>
<feature type="repeat" description="Filamin" evidence="11">
    <location>
        <begin position="1"/>
        <end position="103"/>
    </location>
</feature>
<dbReference type="GO" id="GO:0005788">
    <property type="term" value="C:endoplasmic reticulum lumen"/>
    <property type="evidence" value="ECO:0007669"/>
    <property type="project" value="UniProtKB-SubCell"/>
</dbReference>
<keyword evidence="5" id="KW-0256">Endoplasmic reticulum</keyword>
<sequence>MNVKLWGPGLKPHQITMPARYFFIQAFDQNNNSITHSLETEPQVIIDGGTKKKTSCRIWTKLLDRKDGSYIVRYKVYEPCSYVKITLTYENEQIGNSPYIINDYVYPDNCYCPQYSLQDVINIWNCGNVPLQIDNDFLNFKKINWDETRLKVIDQFNKPYSVSLCHYIIKNNQVYRKCYGQHVGFNMFSDSILLSLTRKTILPDLEFFINLGDWPLSSKNMPNKYPIFSWCGSKDANDIVMPTYELTESTLENMGKVTLDMLSVQGNFKYVWEDRKEILFWRGRDSNKNRLNLIKISKTHPELFNVSLTNFFFFKDEEDTYGPRSEHISFFKFFDYKYQLSIDGTVAAYRMPFLLGGGSLVFKPYSKYYEHFYSKLEPNVHYVPVETDLSDLVEKIQWAKDNDSKAKEIAQSGKKFANTNLLPKNILCYYMHLLNKLSKVTTSNVKVLEGMELINQKSDYPCDCLNKEKNIKEEL</sequence>
<evidence type="ECO:0000256" key="11">
    <source>
        <dbReference type="PROSITE-ProRule" id="PRU00087"/>
    </source>
</evidence>
<evidence type="ECO:0000313" key="13">
    <source>
        <dbReference type="EMBL" id="KAF7275167.1"/>
    </source>
</evidence>
<comment type="catalytic activity">
    <reaction evidence="9">
        <text>L-seryl-[EGF-like domain protein] + UDP-alpha-D-xylose = 3-O-(beta-D-xylosyl)-L-seryl-[EGF-like domain protein] + UDP + H(+)</text>
        <dbReference type="Rhea" id="RHEA:62016"/>
        <dbReference type="Rhea" id="RHEA-COMP:16010"/>
        <dbReference type="Rhea" id="RHEA-COMP:16011"/>
        <dbReference type="ChEBI" id="CHEBI:15378"/>
        <dbReference type="ChEBI" id="CHEBI:29999"/>
        <dbReference type="ChEBI" id="CHEBI:57632"/>
        <dbReference type="ChEBI" id="CHEBI:58223"/>
        <dbReference type="ChEBI" id="CHEBI:132085"/>
    </reaction>
</comment>
<comment type="caution">
    <text evidence="13">The sequence shown here is derived from an EMBL/GenBank/DDBJ whole genome shotgun (WGS) entry which is preliminary data.</text>
</comment>
<dbReference type="InterPro" id="IPR051091">
    <property type="entry name" value="O-Glucosyltr/Glycosyltrsf_90"/>
</dbReference>
<evidence type="ECO:0000256" key="6">
    <source>
        <dbReference type="ARBA" id="ARBA00023180"/>
    </source>
</evidence>
<name>A0A834I9Y9_RHYFE</name>
<organism evidence="13 14">
    <name type="scientific">Rhynchophorus ferrugineus</name>
    <name type="common">Red palm weevil</name>
    <name type="synonym">Curculio ferrugineus</name>
    <dbReference type="NCBI Taxonomy" id="354439"/>
    <lineage>
        <taxon>Eukaryota</taxon>
        <taxon>Metazoa</taxon>
        <taxon>Ecdysozoa</taxon>
        <taxon>Arthropoda</taxon>
        <taxon>Hexapoda</taxon>
        <taxon>Insecta</taxon>
        <taxon>Pterygota</taxon>
        <taxon>Neoptera</taxon>
        <taxon>Endopterygota</taxon>
        <taxon>Coleoptera</taxon>
        <taxon>Polyphaga</taxon>
        <taxon>Cucujiformia</taxon>
        <taxon>Curculionidae</taxon>
        <taxon>Dryophthorinae</taxon>
        <taxon>Rhynchophorus</taxon>
    </lineage>
</organism>
<feature type="domain" description="Glycosyl transferase CAP10" evidence="12">
    <location>
        <begin position="201"/>
        <end position="444"/>
    </location>
</feature>
<evidence type="ECO:0000256" key="2">
    <source>
        <dbReference type="ARBA" id="ARBA00006063"/>
    </source>
</evidence>
<comment type="similarity">
    <text evidence="2">Belongs to the KDELC family.</text>
</comment>
<dbReference type="SMART" id="SM00672">
    <property type="entry name" value="CAP10"/>
    <property type="match status" value="1"/>
</dbReference>
<keyword evidence="4" id="KW-0732">Signal</keyword>
<comment type="function">
    <text evidence="8">Protein O-glucosyltransferase. Catalyzes the reaction that attaches glucose through an O-glycosidic linkage to a conserved serine residue found in the consensus sequence C-X-S-X-[PA]-C in epidermal growth factor-like repeats. Regulates Notch signaling by glucosylating Notch in the ER, glucosylation is required for the correct folding and cleavage of Notch.</text>
</comment>
<evidence type="ECO:0000256" key="5">
    <source>
        <dbReference type="ARBA" id="ARBA00022824"/>
    </source>
</evidence>
<evidence type="ECO:0000256" key="3">
    <source>
        <dbReference type="ARBA" id="ARBA00022676"/>
    </source>
</evidence>
<comment type="catalytic activity">
    <reaction evidence="10">
        <text>L-seryl-[EGF-like domain protein] + UDP-alpha-D-glucose = 3-O-(beta-D-glucosyl)-L-seryl-[EGF-like domain protein] + UDP + H(+)</text>
        <dbReference type="Rhea" id="RHEA:58116"/>
        <dbReference type="Rhea" id="RHEA-COMP:14610"/>
        <dbReference type="Rhea" id="RHEA-COMP:16010"/>
        <dbReference type="ChEBI" id="CHEBI:15378"/>
        <dbReference type="ChEBI" id="CHEBI:29999"/>
        <dbReference type="ChEBI" id="CHEBI:58223"/>
        <dbReference type="ChEBI" id="CHEBI:58885"/>
        <dbReference type="ChEBI" id="CHEBI:140576"/>
    </reaction>
</comment>
<dbReference type="Proteomes" id="UP000625711">
    <property type="component" value="Unassembled WGS sequence"/>
</dbReference>
<evidence type="ECO:0000256" key="8">
    <source>
        <dbReference type="ARBA" id="ARBA00045690"/>
    </source>
</evidence>
<keyword evidence="3" id="KW-0808">Transferase</keyword>
<dbReference type="InterPro" id="IPR013783">
    <property type="entry name" value="Ig-like_fold"/>
</dbReference>
<dbReference type="GO" id="GO:0046527">
    <property type="term" value="F:glucosyltransferase activity"/>
    <property type="evidence" value="ECO:0007669"/>
    <property type="project" value="TreeGrafter"/>
</dbReference>
<evidence type="ECO:0000313" key="14">
    <source>
        <dbReference type="Proteomes" id="UP000625711"/>
    </source>
</evidence>
<dbReference type="InterPro" id="IPR006598">
    <property type="entry name" value="CAP10"/>
</dbReference>
<dbReference type="InterPro" id="IPR014756">
    <property type="entry name" value="Ig_E-set"/>
</dbReference>
<evidence type="ECO:0000256" key="1">
    <source>
        <dbReference type="ARBA" id="ARBA00004319"/>
    </source>
</evidence>
<dbReference type="Gene3D" id="2.60.40.10">
    <property type="entry name" value="Immunoglobulins"/>
    <property type="match status" value="1"/>
</dbReference>
<dbReference type="AlphaFoldDB" id="A0A834I9Y9"/>
<keyword evidence="6" id="KW-0325">Glycoprotein</keyword>
<comment type="subcellular location">
    <subcellularLocation>
        <location evidence="1">Endoplasmic reticulum lumen</location>
    </subcellularLocation>
</comment>
<dbReference type="PANTHER" id="PTHR12203">
    <property type="entry name" value="KDEL LYS-ASP-GLU-LEU CONTAINING - RELATED"/>
    <property type="match status" value="1"/>
</dbReference>